<dbReference type="InterPro" id="IPR000783">
    <property type="entry name" value="RNA_pol_subH/Rpb5_C"/>
</dbReference>
<evidence type="ECO:0000313" key="7">
    <source>
        <dbReference type="EMBL" id="KAK7254706.1"/>
    </source>
</evidence>
<keyword evidence="2" id="KW-0804">Transcription</keyword>
<dbReference type="InterPro" id="IPR014381">
    <property type="entry name" value="Arch_Rpo5/euc_Rpb5"/>
</dbReference>
<evidence type="ECO:0000259" key="6">
    <source>
        <dbReference type="Pfam" id="PF03871"/>
    </source>
</evidence>
<dbReference type="SUPFAM" id="SSF55287">
    <property type="entry name" value="RPB5-like RNA polymerase subunit"/>
    <property type="match status" value="1"/>
</dbReference>
<evidence type="ECO:0000256" key="3">
    <source>
        <dbReference type="ARBA" id="ARBA00023242"/>
    </source>
</evidence>
<dbReference type="InterPro" id="IPR005571">
    <property type="entry name" value="RNA_pol_Rpb5_N"/>
</dbReference>
<evidence type="ECO:0000259" key="5">
    <source>
        <dbReference type="Pfam" id="PF01191"/>
    </source>
</evidence>
<dbReference type="PIRSF" id="PIRSF000747">
    <property type="entry name" value="RPB5"/>
    <property type="match status" value="1"/>
</dbReference>
<dbReference type="InterPro" id="IPR035913">
    <property type="entry name" value="RPB5-like_sf"/>
</dbReference>
<dbReference type="SUPFAM" id="SSF53036">
    <property type="entry name" value="Eukaryotic RPB5 N-terminal domain"/>
    <property type="match status" value="1"/>
</dbReference>
<gene>
    <name evidence="7" type="primary">RPB5</name>
    <name evidence="7" type="ORF">SO694_00010513</name>
</gene>
<dbReference type="Proteomes" id="UP001363151">
    <property type="component" value="Unassembled WGS sequence"/>
</dbReference>
<dbReference type="EMBL" id="JBBJCI010000023">
    <property type="protein sequence ID" value="KAK7254706.1"/>
    <property type="molecule type" value="Genomic_DNA"/>
</dbReference>
<dbReference type="Pfam" id="PF01191">
    <property type="entry name" value="RNA_pol_Rpb5_C"/>
    <property type="match status" value="1"/>
</dbReference>
<evidence type="ECO:0000256" key="2">
    <source>
        <dbReference type="ARBA" id="ARBA00023163"/>
    </source>
</evidence>
<dbReference type="Gene3D" id="3.40.1340.10">
    <property type="entry name" value="RNA polymerase, Rpb5, N-terminal domain"/>
    <property type="match status" value="1"/>
</dbReference>
<protein>
    <submittedName>
        <fullName evidence="7">DNA-directed 5'-3' RNA polymerase</fullName>
    </submittedName>
</protein>
<dbReference type="PANTHER" id="PTHR10535:SF0">
    <property type="entry name" value="DNA-DIRECTED RNA POLYMERASES I, II, AND III SUBUNIT RPABC1"/>
    <property type="match status" value="1"/>
</dbReference>
<dbReference type="HAMAP" id="MF_00025">
    <property type="entry name" value="RNApol_Rpo5_RPB5"/>
    <property type="match status" value="1"/>
</dbReference>
<proteinExistence type="inferred from homology"/>
<name>A0ABR1GF64_AURAN</name>
<dbReference type="Gene3D" id="3.90.940.20">
    <property type="entry name" value="RPB5-like RNA polymerase subunit"/>
    <property type="match status" value="1"/>
</dbReference>
<comment type="similarity">
    <text evidence="4">Belongs to the archaeal Rpo5/eukaryotic RPB5 RNA polymerase subunit family.</text>
</comment>
<dbReference type="Pfam" id="PF03871">
    <property type="entry name" value="RNA_pol_Rpb5_N"/>
    <property type="match status" value="1"/>
</dbReference>
<sequence length="207" mass="23740">MASMLSAEASHLFRIRRTLLKMLKKRNYVVDVAQLEMSSEAFQEQFGEQPKRTDLTILAEHETDAEDQVFIFLPDEEKVGVKTIKQYCEMMKEASVSHAILVVKAGITPFAKTALQEMASMYLIEHFRDNELLVDITEHKLVPAHQPLSPEDKAALLKRYKLKESQLPRIQKNDPVARYYGLKVGEVIKIVRPSETAGRYVTYRVCI</sequence>
<organism evidence="7 8">
    <name type="scientific">Aureococcus anophagefferens</name>
    <name type="common">Harmful bloom alga</name>
    <dbReference type="NCBI Taxonomy" id="44056"/>
    <lineage>
        <taxon>Eukaryota</taxon>
        <taxon>Sar</taxon>
        <taxon>Stramenopiles</taxon>
        <taxon>Ochrophyta</taxon>
        <taxon>Pelagophyceae</taxon>
        <taxon>Pelagomonadales</taxon>
        <taxon>Pelagomonadaceae</taxon>
        <taxon>Aureococcus</taxon>
    </lineage>
</organism>
<evidence type="ECO:0000256" key="1">
    <source>
        <dbReference type="ARBA" id="ARBA00004123"/>
    </source>
</evidence>
<feature type="domain" description="RNA polymerase subunit H/Rpb5 C-terminal" evidence="5">
    <location>
        <begin position="134"/>
        <end position="206"/>
    </location>
</feature>
<comment type="subcellular location">
    <subcellularLocation>
        <location evidence="1">Nucleus</location>
    </subcellularLocation>
</comment>
<reference evidence="7 8" key="1">
    <citation type="submission" date="2024-03" db="EMBL/GenBank/DDBJ databases">
        <title>Aureococcus anophagefferens CCMP1851 and Kratosvirus quantuckense: Draft genome of a second virus-susceptible host strain in the model system.</title>
        <authorList>
            <person name="Chase E."/>
            <person name="Truchon A.R."/>
            <person name="Schepens W."/>
            <person name="Wilhelm S.W."/>
        </authorList>
    </citation>
    <scope>NUCLEOTIDE SEQUENCE [LARGE SCALE GENOMIC DNA]</scope>
    <source>
        <strain evidence="7 8">CCMP1851</strain>
    </source>
</reference>
<dbReference type="NCBIfam" id="NF007129">
    <property type="entry name" value="PRK09570.1"/>
    <property type="match status" value="1"/>
</dbReference>
<evidence type="ECO:0000256" key="4">
    <source>
        <dbReference type="ARBA" id="ARBA00025765"/>
    </source>
</evidence>
<keyword evidence="8" id="KW-1185">Reference proteome</keyword>
<dbReference type="PANTHER" id="PTHR10535">
    <property type="entry name" value="DNA-DIRECTED RNA POLYMERASES I, II, AND III SUBUNIT RPABC1"/>
    <property type="match status" value="1"/>
</dbReference>
<comment type="caution">
    <text evidence="7">The sequence shown here is derived from an EMBL/GenBank/DDBJ whole genome shotgun (WGS) entry which is preliminary data.</text>
</comment>
<dbReference type="InterPro" id="IPR036710">
    <property type="entry name" value="RNA_pol_Rpb5_N_sf"/>
</dbReference>
<feature type="domain" description="RNA polymerase Rpb5 N-terminal" evidence="6">
    <location>
        <begin position="7"/>
        <end position="91"/>
    </location>
</feature>
<evidence type="ECO:0000313" key="8">
    <source>
        <dbReference type="Proteomes" id="UP001363151"/>
    </source>
</evidence>
<keyword evidence="3" id="KW-0539">Nucleus</keyword>
<accession>A0ABR1GF64</accession>